<evidence type="ECO:0000313" key="8">
    <source>
        <dbReference type="EMBL" id="SMO46426.1"/>
    </source>
</evidence>
<keyword evidence="7" id="KW-0627">Porphyrin biosynthesis</keyword>
<dbReference type="NCBIfam" id="NF003727">
    <property type="entry name" value="PRK05330.1"/>
    <property type="match status" value="1"/>
</dbReference>
<dbReference type="PRINTS" id="PR00073">
    <property type="entry name" value="COPRGNOXDASE"/>
</dbReference>
<dbReference type="SUPFAM" id="SSF102886">
    <property type="entry name" value="Coproporphyrinogen III oxidase"/>
    <property type="match status" value="1"/>
</dbReference>
<comment type="pathway">
    <text evidence="1">Porphyrin-containing compound metabolism; protoporphyrin-IX biosynthesis; protoporphyrinogen-IX from coproporphyrinogen-III (O2 route): step 1/1.</text>
</comment>
<dbReference type="RefSeq" id="WP_142453293.1">
    <property type="nucleotide sequence ID" value="NZ_FXTP01000002.1"/>
</dbReference>
<dbReference type="EC" id="1.3.3.3" evidence="4"/>
<keyword evidence="6" id="KW-0350">Heme biosynthesis</keyword>
<organism evidence="8 9">
    <name type="scientific">Gracilimonas mengyeensis</name>
    <dbReference type="NCBI Taxonomy" id="1302730"/>
    <lineage>
        <taxon>Bacteria</taxon>
        <taxon>Pseudomonadati</taxon>
        <taxon>Balneolota</taxon>
        <taxon>Balneolia</taxon>
        <taxon>Balneolales</taxon>
        <taxon>Balneolaceae</taxon>
        <taxon>Gracilimonas</taxon>
    </lineage>
</organism>
<proteinExistence type="inferred from homology"/>
<name>A0A521BHA8_9BACT</name>
<evidence type="ECO:0000256" key="4">
    <source>
        <dbReference type="ARBA" id="ARBA00012869"/>
    </source>
</evidence>
<dbReference type="GO" id="GO:0006782">
    <property type="term" value="P:protoporphyrinogen IX biosynthetic process"/>
    <property type="evidence" value="ECO:0007669"/>
    <property type="project" value="TreeGrafter"/>
</dbReference>
<dbReference type="Pfam" id="PF01218">
    <property type="entry name" value="Coprogen_oxidas"/>
    <property type="match status" value="1"/>
</dbReference>
<evidence type="ECO:0000256" key="6">
    <source>
        <dbReference type="ARBA" id="ARBA00023133"/>
    </source>
</evidence>
<evidence type="ECO:0000256" key="7">
    <source>
        <dbReference type="ARBA" id="ARBA00023244"/>
    </source>
</evidence>
<dbReference type="Gene3D" id="3.40.1500.10">
    <property type="entry name" value="Coproporphyrinogen III oxidase, aerobic"/>
    <property type="match status" value="1"/>
</dbReference>
<evidence type="ECO:0000256" key="3">
    <source>
        <dbReference type="ARBA" id="ARBA00011738"/>
    </source>
</evidence>
<dbReference type="PANTHER" id="PTHR10755:SF0">
    <property type="entry name" value="OXYGEN-DEPENDENT COPROPORPHYRINOGEN-III OXIDASE, MITOCHONDRIAL"/>
    <property type="match status" value="1"/>
</dbReference>
<sequence length="310" mass="36049">MTSKNLTSIKPEFTNFVSDVQQHICDELEAVEGTQKFLIEDWEREGFGGGSTRIIADGEVIEKGGVNVSTVGGPLPEAMQQKFEVPESEFFATGVSLVIHPRNPFAPTVHANYRYFELYDKESGELRDQWFGGGADMTPYYLFPEDAKHFHQVHKEVCDRFDPEYYPTFKAECDTYFFNHHREEARGIGGLFFDYQRPHEERSVGDLFEFAKAAGFAFTDAYLPILKKRKDYDYNKEQRKWQEIRRGRYVEFNLIHDRGTLFGLKTKGRIESILMSLPPQVRWVYDHHPEPGSPEAELVEHLKPIDWINY</sequence>
<dbReference type="PANTHER" id="PTHR10755">
    <property type="entry name" value="COPROPORPHYRINOGEN III OXIDASE, MITOCHONDRIAL"/>
    <property type="match status" value="1"/>
</dbReference>
<dbReference type="Proteomes" id="UP000317557">
    <property type="component" value="Unassembled WGS sequence"/>
</dbReference>
<keyword evidence="5" id="KW-0560">Oxidoreductase</keyword>
<dbReference type="OrthoDB" id="9777553at2"/>
<comment type="similarity">
    <text evidence="2">Belongs to the aerobic coproporphyrinogen-III oxidase family.</text>
</comment>
<keyword evidence="9" id="KW-1185">Reference proteome</keyword>
<protein>
    <recommendedName>
        <fullName evidence="4">coproporphyrinogen oxidase</fullName>
        <ecNumber evidence="4">1.3.3.3</ecNumber>
    </recommendedName>
</protein>
<comment type="subunit">
    <text evidence="3">Homodimer.</text>
</comment>
<reference evidence="8 9" key="1">
    <citation type="submission" date="2017-05" db="EMBL/GenBank/DDBJ databases">
        <authorList>
            <person name="Varghese N."/>
            <person name="Submissions S."/>
        </authorList>
    </citation>
    <scope>NUCLEOTIDE SEQUENCE [LARGE SCALE GENOMIC DNA]</scope>
    <source>
        <strain evidence="8 9">DSM 21985</strain>
    </source>
</reference>
<evidence type="ECO:0000256" key="5">
    <source>
        <dbReference type="ARBA" id="ARBA00023002"/>
    </source>
</evidence>
<gene>
    <name evidence="8" type="ORF">SAMN06265219_102291</name>
</gene>
<dbReference type="EMBL" id="FXTP01000002">
    <property type="protein sequence ID" value="SMO46426.1"/>
    <property type="molecule type" value="Genomic_DNA"/>
</dbReference>
<dbReference type="GO" id="GO:0005737">
    <property type="term" value="C:cytoplasm"/>
    <property type="evidence" value="ECO:0007669"/>
    <property type="project" value="TreeGrafter"/>
</dbReference>
<dbReference type="PIRSF" id="PIRSF000166">
    <property type="entry name" value="Coproporphyri_ox"/>
    <property type="match status" value="1"/>
</dbReference>
<evidence type="ECO:0000256" key="2">
    <source>
        <dbReference type="ARBA" id="ARBA00010644"/>
    </source>
</evidence>
<accession>A0A521BHA8</accession>
<evidence type="ECO:0000313" key="9">
    <source>
        <dbReference type="Proteomes" id="UP000317557"/>
    </source>
</evidence>
<dbReference type="InterPro" id="IPR001260">
    <property type="entry name" value="Coprogen_oxidase_aer"/>
</dbReference>
<dbReference type="AlphaFoldDB" id="A0A521BHA8"/>
<evidence type="ECO:0000256" key="1">
    <source>
        <dbReference type="ARBA" id="ARBA00005168"/>
    </source>
</evidence>
<dbReference type="GO" id="GO:0004109">
    <property type="term" value="F:coproporphyrinogen oxidase activity"/>
    <property type="evidence" value="ECO:0007669"/>
    <property type="project" value="UniProtKB-EC"/>
</dbReference>
<dbReference type="InterPro" id="IPR036406">
    <property type="entry name" value="Coprogen_oxidase_aer_sf"/>
</dbReference>